<dbReference type="PATRIC" id="fig|584657.3.peg.2921"/>
<feature type="non-terminal residue" evidence="5">
    <location>
        <position position="1"/>
    </location>
</feature>
<dbReference type="GO" id="GO:0032453">
    <property type="term" value="F:histone H3K4 demethylase activity"/>
    <property type="evidence" value="ECO:0007669"/>
    <property type="project" value="TreeGrafter"/>
</dbReference>
<dbReference type="Gene3D" id="2.60.120.650">
    <property type="entry name" value="Cupin"/>
    <property type="match status" value="1"/>
</dbReference>
<dbReference type="Pfam" id="PF08007">
    <property type="entry name" value="JmjC_2"/>
    <property type="match status" value="1"/>
</dbReference>
<dbReference type="GO" id="GO:0046872">
    <property type="term" value="F:metal ion binding"/>
    <property type="evidence" value="ECO:0007669"/>
    <property type="project" value="UniProtKB-KW"/>
</dbReference>
<comment type="cofactor">
    <cofactor evidence="1">
        <name>Fe(2+)</name>
        <dbReference type="ChEBI" id="CHEBI:29033"/>
    </cofactor>
</comment>
<dbReference type="PROSITE" id="PS51184">
    <property type="entry name" value="JMJC"/>
    <property type="match status" value="1"/>
</dbReference>
<comment type="caution">
    <text evidence="5">The sequence shown here is derived from an EMBL/GenBank/DDBJ whole genome shotgun (WGS) entry which is preliminary data.</text>
</comment>
<reference evidence="6" key="1">
    <citation type="submission" date="2013-08" db="EMBL/GenBank/DDBJ databases">
        <title>Intrasporangium oryzae NRRL B-24470.</title>
        <authorList>
            <person name="Liu H."/>
            <person name="Wang G."/>
        </authorList>
    </citation>
    <scope>NUCLEOTIDE SEQUENCE [LARGE SCALE GENOMIC DNA]</scope>
    <source>
        <strain evidence="6">Q5-1</strain>
    </source>
</reference>
<dbReference type="InterPro" id="IPR003347">
    <property type="entry name" value="JmjC_dom"/>
</dbReference>
<protein>
    <submittedName>
        <fullName evidence="5">Cupin</fullName>
    </submittedName>
</protein>
<evidence type="ECO:0000313" key="6">
    <source>
        <dbReference type="Proteomes" id="UP000019494"/>
    </source>
</evidence>
<dbReference type="PANTHER" id="PTHR13096">
    <property type="entry name" value="MINA53 MYC INDUCED NUCLEAR ANTIGEN"/>
    <property type="match status" value="1"/>
</dbReference>
<name>W9GGL4_9MICO</name>
<dbReference type="PANTHER" id="PTHR13096:SF9">
    <property type="entry name" value="BIFUNCTIONAL LYSINE-SPECIFIC DEMETHYLASE AND HISTIDYL-HYDROXYLASE"/>
    <property type="match status" value="1"/>
</dbReference>
<keyword evidence="6" id="KW-1185">Reference proteome</keyword>
<sequence length="405" mass="43751">PATRRGHPALSALVSVPVEEFSQRYWGSEPLVSTSDELTGDPTGLLAAAAVDELVSRRALRTPFLRVAKEGRTLGDAEFTQGGGVGAEIADQVSDDKLLRLFGAGATIVLQGLHRTWRPVIAFSQDLSEELRHPVQVNAYVTPSQSRGFDDHYDVHDVFVLQTVGEKRWRLHPPVHASPLRDQPWTGHQRHVEAAAREEPSHEFTLRPGDCLYLPRGWLHSATALGGVSVHLTIGVHVWTRRHLADELVSLALRSVSTDPDLRASLPVGVDLGSVSDVGKEVEVVRAALVAALQSAPAQQVAAALDDRWRGASRAAPIGPLAQVATAELLVPETRLRLREHLAARLDHQQDGTVRLVSRAGVFTASGDDATAVADLMAGGYRRADVIGMDLARRLLRAGVVVPEP</sequence>
<dbReference type="SMART" id="SM00558">
    <property type="entry name" value="JmjC"/>
    <property type="match status" value="1"/>
</dbReference>
<organism evidence="5 6">
    <name type="scientific">Intrasporangium chromatireducens Q5-1</name>
    <dbReference type="NCBI Taxonomy" id="584657"/>
    <lineage>
        <taxon>Bacteria</taxon>
        <taxon>Bacillati</taxon>
        <taxon>Actinomycetota</taxon>
        <taxon>Actinomycetes</taxon>
        <taxon>Micrococcales</taxon>
        <taxon>Intrasporangiaceae</taxon>
        <taxon>Intrasporangium</taxon>
    </lineage>
</organism>
<accession>W9GGL4</accession>
<dbReference type="AlphaFoldDB" id="W9GGL4"/>
<dbReference type="OrthoDB" id="9764016at2"/>
<proteinExistence type="predicted"/>
<dbReference type="GO" id="GO:0051864">
    <property type="term" value="F:histone H3K36 demethylase activity"/>
    <property type="evidence" value="ECO:0007669"/>
    <property type="project" value="TreeGrafter"/>
</dbReference>
<dbReference type="RefSeq" id="WP_034718250.1">
    <property type="nucleotide sequence ID" value="NZ_AWQS01000136.1"/>
</dbReference>
<gene>
    <name evidence="5" type="ORF">N864_06245</name>
</gene>
<evidence type="ECO:0000256" key="3">
    <source>
        <dbReference type="ARBA" id="ARBA00023004"/>
    </source>
</evidence>
<dbReference type="Proteomes" id="UP000019494">
    <property type="component" value="Unassembled WGS sequence"/>
</dbReference>
<dbReference type="InterPro" id="IPR039994">
    <property type="entry name" value="NO66-like"/>
</dbReference>
<feature type="domain" description="JmjC" evidence="4">
    <location>
        <begin position="105"/>
        <end position="255"/>
    </location>
</feature>
<evidence type="ECO:0000313" key="5">
    <source>
        <dbReference type="EMBL" id="EWT05205.1"/>
    </source>
</evidence>
<evidence type="ECO:0000259" key="4">
    <source>
        <dbReference type="PROSITE" id="PS51184"/>
    </source>
</evidence>
<dbReference type="EMBL" id="AWQS01000136">
    <property type="protein sequence ID" value="EWT05205.1"/>
    <property type="molecule type" value="Genomic_DNA"/>
</dbReference>
<evidence type="ECO:0000256" key="1">
    <source>
        <dbReference type="ARBA" id="ARBA00001954"/>
    </source>
</evidence>
<keyword evidence="3" id="KW-0408">Iron</keyword>
<keyword evidence="2" id="KW-0479">Metal-binding</keyword>
<dbReference type="SUPFAM" id="SSF51197">
    <property type="entry name" value="Clavaminate synthase-like"/>
    <property type="match status" value="1"/>
</dbReference>
<evidence type="ECO:0000256" key="2">
    <source>
        <dbReference type="ARBA" id="ARBA00022723"/>
    </source>
</evidence>